<reference evidence="6" key="1">
    <citation type="submission" date="2023-02" db="EMBL/GenBank/DDBJ databases">
        <title>Actinokineospora globicatena NBRC 15670.</title>
        <authorList>
            <person name="Ichikawa N."/>
            <person name="Sato H."/>
            <person name="Tonouchi N."/>
        </authorList>
    </citation>
    <scope>NUCLEOTIDE SEQUENCE</scope>
    <source>
        <strain evidence="6">NBRC 15670</strain>
    </source>
</reference>
<evidence type="ECO:0000313" key="7">
    <source>
        <dbReference type="Proteomes" id="UP001165042"/>
    </source>
</evidence>
<keyword evidence="4" id="KW-0804">Transcription</keyword>
<dbReference type="EMBL" id="BSSD01000003">
    <property type="protein sequence ID" value="GLW91388.1"/>
    <property type="molecule type" value="Genomic_DNA"/>
</dbReference>
<protein>
    <submittedName>
        <fullName evidence="6">LysR family transcriptional regulator</fullName>
    </submittedName>
</protein>
<feature type="domain" description="HTH lysR-type" evidence="5">
    <location>
        <begin position="3"/>
        <end position="60"/>
    </location>
</feature>
<dbReference type="RefSeq" id="WP_285610128.1">
    <property type="nucleotide sequence ID" value="NZ_BSSD01000003.1"/>
</dbReference>
<dbReference type="GO" id="GO:0003700">
    <property type="term" value="F:DNA-binding transcription factor activity"/>
    <property type="evidence" value="ECO:0007669"/>
    <property type="project" value="InterPro"/>
</dbReference>
<accession>A0A9W6QJ44</accession>
<dbReference type="PROSITE" id="PS50931">
    <property type="entry name" value="HTH_LYSR"/>
    <property type="match status" value="1"/>
</dbReference>
<dbReference type="GO" id="GO:0003677">
    <property type="term" value="F:DNA binding"/>
    <property type="evidence" value="ECO:0007669"/>
    <property type="project" value="UniProtKB-KW"/>
</dbReference>
<proteinExistence type="inferred from homology"/>
<dbReference type="InterPro" id="IPR005119">
    <property type="entry name" value="LysR_subst-bd"/>
</dbReference>
<dbReference type="PANTHER" id="PTHR30346">
    <property type="entry name" value="TRANSCRIPTIONAL DUAL REGULATOR HCAR-RELATED"/>
    <property type="match status" value="1"/>
</dbReference>
<evidence type="ECO:0000256" key="2">
    <source>
        <dbReference type="ARBA" id="ARBA00023015"/>
    </source>
</evidence>
<comment type="similarity">
    <text evidence="1">Belongs to the LysR transcriptional regulatory family.</text>
</comment>
<gene>
    <name evidence="6" type="ORF">Aglo03_22040</name>
</gene>
<dbReference type="SUPFAM" id="SSF53850">
    <property type="entry name" value="Periplasmic binding protein-like II"/>
    <property type="match status" value="1"/>
</dbReference>
<evidence type="ECO:0000256" key="1">
    <source>
        <dbReference type="ARBA" id="ARBA00009437"/>
    </source>
</evidence>
<dbReference type="InterPro" id="IPR000847">
    <property type="entry name" value="LysR_HTH_N"/>
</dbReference>
<comment type="caution">
    <text evidence="6">The sequence shown here is derived from an EMBL/GenBank/DDBJ whole genome shotgun (WGS) entry which is preliminary data.</text>
</comment>
<organism evidence="6 7">
    <name type="scientific">Actinokineospora globicatena</name>
    <dbReference type="NCBI Taxonomy" id="103729"/>
    <lineage>
        <taxon>Bacteria</taxon>
        <taxon>Bacillati</taxon>
        <taxon>Actinomycetota</taxon>
        <taxon>Actinomycetes</taxon>
        <taxon>Pseudonocardiales</taxon>
        <taxon>Pseudonocardiaceae</taxon>
        <taxon>Actinokineospora</taxon>
    </lineage>
</organism>
<dbReference type="Proteomes" id="UP001165042">
    <property type="component" value="Unassembled WGS sequence"/>
</dbReference>
<evidence type="ECO:0000256" key="4">
    <source>
        <dbReference type="ARBA" id="ARBA00023163"/>
    </source>
</evidence>
<dbReference type="GO" id="GO:0032993">
    <property type="term" value="C:protein-DNA complex"/>
    <property type="evidence" value="ECO:0007669"/>
    <property type="project" value="TreeGrafter"/>
</dbReference>
<keyword evidence="3" id="KW-0238">DNA-binding</keyword>
<keyword evidence="2" id="KW-0805">Transcription regulation</keyword>
<dbReference type="Pfam" id="PF00126">
    <property type="entry name" value="HTH_1"/>
    <property type="match status" value="1"/>
</dbReference>
<evidence type="ECO:0000313" key="6">
    <source>
        <dbReference type="EMBL" id="GLW91388.1"/>
    </source>
</evidence>
<dbReference type="PANTHER" id="PTHR30346:SF30">
    <property type="entry name" value="SMALL NEUTRAL PROTEASE REGULATORY PROTEIN"/>
    <property type="match status" value="1"/>
</dbReference>
<keyword evidence="7" id="KW-1185">Reference proteome</keyword>
<dbReference type="InterPro" id="IPR036390">
    <property type="entry name" value="WH_DNA-bd_sf"/>
</dbReference>
<evidence type="ECO:0000256" key="3">
    <source>
        <dbReference type="ARBA" id="ARBA00023125"/>
    </source>
</evidence>
<dbReference type="AlphaFoldDB" id="A0A9W6QJ44"/>
<dbReference type="SUPFAM" id="SSF46785">
    <property type="entry name" value="Winged helix' DNA-binding domain"/>
    <property type="match status" value="1"/>
</dbReference>
<dbReference type="Gene3D" id="1.10.10.10">
    <property type="entry name" value="Winged helix-like DNA-binding domain superfamily/Winged helix DNA-binding domain"/>
    <property type="match status" value="1"/>
</dbReference>
<dbReference type="Gene3D" id="3.40.190.10">
    <property type="entry name" value="Periplasmic binding protein-like II"/>
    <property type="match status" value="2"/>
</dbReference>
<evidence type="ECO:0000259" key="5">
    <source>
        <dbReference type="PROSITE" id="PS50931"/>
    </source>
</evidence>
<name>A0A9W6QJ44_9PSEU</name>
<dbReference type="Pfam" id="PF03466">
    <property type="entry name" value="LysR_substrate"/>
    <property type="match status" value="1"/>
</dbReference>
<dbReference type="InterPro" id="IPR036388">
    <property type="entry name" value="WH-like_DNA-bd_sf"/>
</dbReference>
<sequence length="324" mass="34293">MDMELRHLRAVLAIAEAGSLTAAASRLGLAQPSVSESLRRAERVAGGPLFQRGPSGAVPTALGDVVLAHAVSVLEAMDRFTAAAERHHPATLPAAVRFACSPGMLVASLSVLDPSVLGAPVLVRTMAEIGAQLELLADHRVEAALVVEHPDPLAHLTTRVRRRVVAVEPMFIAVSADHPLADRSEVPITALTRETWCVGDSADDGLADHLAAALGPTTVDIRVGVDHTTALQLAELGQAVLVAMPGSRPRAGLVQLALTGSPLRSTTSLLWNTGGPLAQAHIDRLWVELVRAQHEVVEQTPTYRDWLARHPEWVTTPADLGPRG</sequence>